<proteinExistence type="inferred from homology"/>
<gene>
    <name evidence="6" type="ORF">FHS18_000166</name>
</gene>
<organism evidence="6 7">
    <name type="scientific">Paenibacillus phyllosphaerae</name>
    <dbReference type="NCBI Taxonomy" id="274593"/>
    <lineage>
        <taxon>Bacteria</taxon>
        <taxon>Bacillati</taxon>
        <taxon>Bacillota</taxon>
        <taxon>Bacilli</taxon>
        <taxon>Bacillales</taxon>
        <taxon>Paenibacillaceae</taxon>
        <taxon>Paenibacillus</taxon>
    </lineage>
</organism>
<accession>A0A7W5ASX5</accession>
<dbReference type="RefSeq" id="WP_246427391.1">
    <property type="nucleotide sequence ID" value="NZ_JACHXK010000001.1"/>
</dbReference>
<protein>
    <recommendedName>
        <fullName evidence="8">1,4-beta-xylanase</fullName>
    </recommendedName>
</protein>
<keyword evidence="4 5" id="KW-0326">Glycosidase</keyword>
<evidence type="ECO:0000256" key="2">
    <source>
        <dbReference type="ARBA" id="ARBA00009865"/>
    </source>
</evidence>
<sequence length="320" mass="36866">MINRAHMAIGQGQEQPYEAYLFVYFTGEDEGEEQVYFALSQDGMFWKDLNNGQPVLNSSIGEYGVRDPFIIRSSWDQKFYIIATDLRIANGKGWDVAQYSGSRAIIVWESTDLVQWSKERSVEIDLPETGCIWAPESIYDAEAEEHLMFWASMVKQDNGEHKQIIYSSRTKDFKNFTKPENYIERDNHVIDTTIIKEGDTYYRFSKDETTKCITMEQGSSLSRSSFKEMNAPVLNRIFGVEGPAVFKFNDRDEWCLLIDQFAAQKGYLPLLTDDLSSGHFRMLSEDEYDLGDTLKRHGSILNITRAEYDALIKNWGTTEA</sequence>
<dbReference type="InterPro" id="IPR023296">
    <property type="entry name" value="Glyco_hydro_beta-prop_sf"/>
</dbReference>
<dbReference type="GO" id="GO:0004553">
    <property type="term" value="F:hydrolase activity, hydrolyzing O-glycosyl compounds"/>
    <property type="evidence" value="ECO:0007669"/>
    <property type="project" value="InterPro"/>
</dbReference>
<dbReference type="InterPro" id="IPR006710">
    <property type="entry name" value="Glyco_hydro_43"/>
</dbReference>
<name>A0A7W5ASX5_9BACL</name>
<dbReference type="AlphaFoldDB" id="A0A7W5ASX5"/>
<dbReference type="PANTHER" id="PTHR43301">
    <property type="entry name" value="ARABINAN ENDO-1,5-ALPHA-L-ARABINOSIDASE"/>
    <property type="match status" value="1"/>
</dbReference>
<keyword evidence="7" id="KW-1185">Reference proteome</keyword>
<comment type="similarity">
    <text evidence="2 5">Belongs to the glycosyl hydrolase 43 family.</text>
</comment>
<evidence type="ECO:0000256" key="3">
    <source>
        <dbReference type="ARBA" id="ARBA00022801"/>
    </source>
</evidence>
<dbReference type="Gene3D" id="2.115.10.20">
    <property type="entry name" value="Glycosyl hydrolase domain, family 43"/>
    <property type="match status" value="1"/>
</dbReference>
<reference evidence="6 7" key="1">
    <citation type="submission" date="2020-08" db="EMBL/GenBank/DDBJ databases">
        <title>Genomic Encyclopedia of Type Strains, Phase III (KMG-III): the genomes of soil and plant-associated and newly described type strains.</title>
        <authorList>
            <person name="Whitman W."/>
        </authorList>
    </citation>
    <scope>NUCLEOTIDE SEQUENCE [LARGE SCALE GENOMIC DNA]</scope>
    <source>
        <strain evidence="6 7">CECT 5862</strain>
    </source>
</reference>
<dbReference type="Proteomes" id="UP000570361">
    <property type="component" value="Unassembled WGS sequence"/>
</dbReference>
<dbReference type="PANTHER" id="PTHR43301:SF3">
    <property type="entry name" value="ARABINAN ENDO-1,5-ALPHA-L-ARABINOSIDASE A-RELATED"/>
    <property type="match status" value="1"/>
</dbReference>
<dbReference type="GO" id="GO:0005975">
    <property type="term" value="P:carbohydrate metabolic process"/>
    <property type="evidence" value="ECO:0007669"/>
    <property type="project" value="InterPro"/>
</dbReference>
<dbReference type="SUPFAM" id="SSF75005">
    <property type="entry name" value="Arabinanase/levansucrase/invertase"/>
    <property type="match status" value="1"/>
</dbReference>
<comment type="pathway">
    <text evidence="1">Glycan metabolism; L-arabinan degradation.</text>
</comment>
<dbReference type="Pfam" id="PF04616">
    <property type="entry name" value="Glyco_hydro_43"/>
    <property type="match status" value="1"/>
</dbReference>
<keyword evidence="3 5" id="KW-0378">Hydrolase</keyword>
<evidence type="ECO:0008006" key="8">
    <source>
        <dbReference type="Google" id="ProtNLM"/>
    </source>
</evidence>
<evidence type="ECO:0000313" key="6">
    <source>
        <dbReference type="EMBL" id="MBB3108138.1"/>
    </source>
</evidence>
<evidence type="ECO:0000256" key="1">
    <source>
        <dbReference type="ARBA" id="ARBA00004834"/>
    </source>
</evidence>
<evidence type="ECO:0000313" key="7">
    <source>
        <dbReference type="Proteomes" id="UP000570361"/>
    </source>
</evidence>
<comment type="caution">
    <text evidence="6">The sequence shown here is derived from an EMBL/GenBank/DDBJ whole genome shotgun (WGS) entry which is preliminary data.</text>
</comment>
<evidence type="ECO:0000256" key="4">
    <source>
        <dbReference type="ARBA" id="ARBA00023295"/>
    </source>
</evidence>
<evidence type="ECO:0000256" key="5">
    <source>
        <dbReference type="RuleBase" id="RU361187"/>
    </source>
</evidence>
<dbReference type="CDD" id="cd08983">
    <property type="entry name" value="GH43_Bt3655-like"/>
    <property type="match status" value="1"/>
</dbReference>
<dbReference type="InterPro" id="IPR050727">
    <property type="entry name" value="GH43_arabinanases"/>
</dbReference>
<dbReference type="EMBL" id="JACHXK010000001">
    <property type="protein sequence ID" value="MBB3108138.1"/>
    <property type="molecule type" value="Genomic_DNA"/>
</dbReference>